<dbReference type="AlphaFoldDB" id="A0A398CDV1"/>
<dbReference type="GO" id="GO:0005524">
    <property type="term" value="F:ATP binding"/>
    <property type="evidence" value="ECO:0007669"/>
    <property type="project" value="UniProtKB-UniRule"/>
</dbReference>
<dbReference type="HAMAP" id="MF_00124">
    <property type="entry name" value="Thymidine_kinase"/>
    <property type="match status" value="1"/>
</dbReference>
<feature type="binding site" evidence="10">
    <location>
        <position position="181"/>
    </location>
    <ligand>
        <name>substrate</name>
    </ligand>
</feature>
<feature type="active site" description="Proton acceptor" evidence="8 9">
    <location>
        <position position="91"/>
    </location>
</feature>
<comment type="subunit">
    <text evidence="8">Homotetramer.</text>
</comment>
<evidence type="ECO:0000256" key="1">
    <source>
        <dbReference type="ARBA" id="ARBA00007587"/>
    </source>
</evidence>
<dbReference type="Gene3D" id="3.40.50.300">
    <property type="entry name" value="P-loop containing nucleotide triphosphate hydrolases"/>
    <property type="match status" value="1"/>
</dbReference>
<name>A0A398CDV1_9BACL</name>
<dbReference type="InterPro" id="IPR020633">
    <property type="entry name" value="Thymidine_kinase_CS"/>
</dbReference>
<comment type="subcellular location">
    <subcellularLocation>
        <location evidence="8">Cytoplasm</location>
    </subcellularLocation>
</comment>
<keyword evidence="8" id="KW-0862">Zinc</keyword>
<reference evidence="13 14" key="1">
    <citation type="submission" date="2018-09" db="EMBL/GenBank/DDBJ databases">
        <title>Cohnella cavernae sp. nov., isolated from a karst cave.</title>
        <authorList>
            <person name="Zhu H."/>
        </authorList>
    </citation>
    <scope>NUCLEOTIDE SEQUENCE [LARGE SCALE GENOMIC DNA]</scope>
    <source>
        <strain evidence="13 14">K2E09-144</strain>
    </source>
</reference>
<dbReference type="PROSITE" id="PS00603">
    <property type="entry name" value="TK_CELLULAR_TYPE"/>
    <property type="match status" value="1"/>
</dbReference>
<dbReference type="PANTHER" id="PTHR11441:SF0">
    <property type="entry name" value="THYMIDINE KINASE, CYTOSOLIC"/>
    <property type="match status" value="1"/>
</dbReference>
<gene>
    <name evidence="8" type="primary">tdk</name>
    <name evidence="13" type="ORF">D3H35_26860</name>
</gene>
<dbReference type="InterPro" id="IPR001267">
    <property type="entry name" value="Thymidine_kinase"/>
</dbReference>
<dbReference type="EC" id="2.7.1.21" evidence="2 8"/>
<keyword evidence="7 8" id="KW-0067">ATP-binding</keyword>
<dbReference type="NCBIfam" id="NF003300">
    <property type="entry name" value="PRK04296.1-5"/>
    <property type="match status" value="1"/>
</dbReference>
<feature type="binding site" evidence="10">
    <location>
        <begin position="173"/>
        <end position="176"/>
    </location>
    <ligand>
        <name>substrate</name>
    </ligand>
</feature>
<dbReference type="GO" id="GO:0005829">
    <property type="term" value="C:cytosol"/>
    <property type="evidence" value="ECO:0007669"/>
    <property type="project" value="TreeGrafter"/>
</dbReference>
<organism evidence="13 14">
    <name type="scientific">Cohnella faecalis</name>
    <dbReference type="NCBI Taxonomy" id="2315694"/>
    <lineage>
        <taxon>Bacteria</taxon>
        <taxon>Bacillati</taxon>
        <taxon>Bacillota</taxon>
        <taxon>Bacilli</taxon>
        <taxon>Bacillales</taxon>
        <taxon>Paenibacillaceae</taxon>
        <taxon>Cohnella</taxon>
    </lineage>
</organism>
<dbReference type="RefSeq" id="WP_119152204.1">
    <property type="nucleotide sequence ID" value="NZ_JBHSOV010000011.1"/>
</dbReference>
<evidence type="ECO:0000256" key="12">
    <source>
        <dbReference type="RuleBase" id="RU004165"/>
    </source>
</evidence>
<proteinExistence type="inferred from homology"/>
<dbReference type="Pfam" id="PF00265">
    <property type="entry name" value="TK"/>
    <property type="match status" value="1"/>
</dbReference>
<evidence type="ECO:0000313" key="14">
    <source>
        <dbReference type="Proteomes" id="UP000266340"/>
    </source>
</evidence>
<evidence type="ECO:0000313" key="13">
    <source>
        <dbReference type="EMBL" id="RIE00810.1"/>
    </source>
</evidence>
<keyword evidence="3 8" id="KW-0237">DNA synthesis</keyword>
<comment type="caution">
    <text evidence="13">The sequence shown here is derived from an EMBL/GenBank/DDBJ whole genome shotgun (WGS) entry which is preliminary data.</text>
</comment>
<feature type="binding site" evidence="8">
    <location>
        <begin position="9"/>
        <end position="16"/>
    </location>
    <ligand>
        <name>ATP</name>
        <dbReference type="ChEBI" id="CHEBI:30616"/>
    </ligand>
</feature>
<comment type="similarity">
    <text evidence="1 8 12">Belongs to the thymidine kinase family.</text>
</comment>
<evidence type="ECO:0000256" key="2">
    <source>
        <dbReference type="ARBA" id="ARBA00012118"/>
    </source>
</evidence>
<dbReference type="PIRSF" id="PIRSF035805">
    <property type="entry name" value="TK_cell"/>
    <property type="match status" value="1"/>
</dbReference>
<keyword evidence="4 8" id="KW-0808">Transferase</keyword>
<evidence type="ECO:0000256" key="7">
    <source>
        <dbReference type="ARBA" id="ARBA00022840"/>
    </source>
</evidence>
<evidence type="ECO:0000256" key="8">
    <source>
        <dbReference type="HAMAP-Rule" id="MF_00124"/>
    </source>
</evidence>
<feature type="binding site" evidence="8">
    <location>
        <position position="188"/>
    </location>
    <ligand>
        <name>Zn(2+)</name>
        <dbReference type="ChEBI" id="CHEBI:29105"/>
    </ligand>
</feature>
<dbReference type="InterPro" id="IPR027417">
    <property type="entry name" value="P-loop_NTPase"/>
</dbReference>
<evidence type="ECO:0000256" key="6">
    <source>
        <dbReference type="ARBA" id="ARBA00022777"/>
    </source>
</evidence>
<keyword evidence="5 8" id="KW-0547">Nucleotide-binding</keyword>
<feature type="binding site" evidence="8">
    <location>
        <position position="148"/>
    </location>
    <ligand>
        <name>Zn(2+)</name>
        <dbReference type="ChEBI" id="CHEBI:29105"/>
    </ligand>
</feature>
<dbReference type="OrthoDB" id="9781579at2"/>
<evidence type="ECO:0000256" key="3">
    <source>
        <dbReference type="ARBA" id="ARBA00022634"/>
    </source>
</evidence>
<dbReference type="SUPFAM" id="SSF52540">
    <property type="entry name" value="P-loop containing nucleoside triphosphate hydrolases"/>
    <property type="match status" value="1"/>
</dbReference>
<dbReference type="SUPFAM" id="SSF57716">
    <property type="entry name" value="Glucocorticoid receptor-like (DNA-binding domain)"/>
    <property type="match status" value="1"/>
</dbReference>
<dbReference type="GO" id="GO:0004797">
    <property type="term" value="F:thymidine kinase activity"/>
    <property type="evidence" value="ECO:0007669"/>
    <property type="project" value="UniProtKB-UniRule"/>
</dbReference>
<dbReference type="Proteomes" id="UP000266340">
    <property type="component" value="Unassembled WGS sequence"/>
</dbReference>
<keyword evidence="14" id="KW-1185">Reference proteome</keyword>
<dbReference type="NCBIfam" id="NF003299">
    <property type="entry name" value="PRK04296.1-4"/>
    <property type="match status" value="1"/>
</dbReference>
<feature type="binding site" evidence="8">
    <location>
        <position position="185"/>
    </location>
    <ligand>
        <name>Zn(2+)</name>
        <dbReference type="ChEBI" id="CHEBI:29105"/>
    </ligand>
</feature>
<dbReference type="EMBL" id="QXJM01000048">
    <property type="protein sequence ID" value="RIE00810.1"/>
    <property type="molecule type" value="Genomic_DNA"/>
</dbReference>
<evidence type="ECO:0000256" key="5">
    <source>
        <dbReference type="ARBA" id="ARBA00022741"/>
    </source>
</evidence>
<evidence type="ECO:0000256" key="10">
    <source>
        <dbReference type="PIRSR" id="PIRSR035805-2"/>
    </source>
</evidence>
<feature type="binding site" evidence="8">
    <location>
        <position position="151"/>
    </location>
    <ligand>
        <name>Zn(2+)</name>
        <dbReference type="ChEBI" id="CHEBI:29105"/>
    </ligand>
</feature>
<dbReference type="GO" id="GO:0008270">
    <property type="term" value="F:zinc ion binding"/>
    <property type="evidence" value="ECO:0007669"/>
    <property type="project" value="UniProtKB-UniRule"/>
</dbReference>
<dbReference type="GO" id="GO:0071897">
    <property type="term" value="P:DNA biosynthetic process"/>
    <property type="evidence" value="ECO:0007669"/>
    <property type="project" value="UniProtKB-KW"/>
</dbReference>
<feature type="binding site" evidence="8">
    <location>
        <begin position="90"/>
        <end position="93"/>
    </location>
    <ligand>
        <name>ATP</name>
        <dbReference type="ChEBI" id="CHEBI:30616"/>
    </ligand>
</feature>
<evidence type="ECO:0000256" key="4">
    <source>
        <dbReference type="ARBA" id="ARBA00022679"/>
    </source>
</evidence>
<evidence type="ECO:0000256" key="9">
    <source>
        <dbReference type="PIRSR" id="PIRSR035805-1"/>
    </source>
</evidence>
<dbReference type="PANTHER" id="PTHR11441">
    <property type="entry name" value="THYMIDINE KINASE"/>
    <property type="match status" value="1"/>
</dbReference>
<accession>A0A398CDV1</accession>
<dbReference type="GO" id="GO:0046104">
    <property type="term" value="P:thymidine metabolic process"/>
    <property type="evidence" value="ECO:0007669"/>
    <property type="project" value="TreeGrafter"/>
</dbReference>
<protein>
    <recommendedName>
        <fullName evidence="2 8">Thymidine kinase</fullName>
        <ecNumber evidence="2 8">2.7.1.21</ecNumber>
    </recommendedName>
</protein>
<keyword evidence="8" id="KW-0479">Metal-binding</keyword>
<keyword evidence="6 8" id="KW-0418">Kinase</keyword>
<keyword evidence="8" id="KW-0963">Cytoplasm</keyword>
<dbReference type="Gene3D" id="3.30.60.20">
    <property type="match status" value="1"/>
</dbReference>
<evidence type="ECO:0000256" key="11">
    <source>
        <dbReference type="RuleBase" id="RU000544"/>
    </source>
</evidence>
<sequence>MAQLYYKYGTMNSGKSFEIIKVAHNYEEQGKRVLIFSPAIDTRAGENLVGSRTGMTREAIPVDDHTDLYASVKEHQPSPSPKRVYCVLIDEAQFLKKHHVLELTRVVDELDVPVMAFGLKNDFQNQLFEGSYNLLIYADKIEEIKTICWHCDRKATMVIRYRDGVPVNEGDQIFIGGNEDYKPVCRRCYNEAFKPRA</sequence>
<comment type="catalytic activity">
    <reaction evidence="8 11">
        <text>thymidine + ATP = dTMP + ADP + H(+)</text>
        <dbReference type="Rhea" id="RHEA:19129"/>
        <dbReference type="ChEBI" id="CHEBI:15378"/>
        <dbReference type="ChEBI" id="CHEBI:17748"/>
        <dbReference type="ChEBI" id="CHEBI:30616"/>
        <dbReference type="ChEBI" id="CHEBI:63528"/>
        <dbReference type="ChEBI" id="CHEBI:456216"/>
        <dbReference type="EC" id="2.7.1.21"/>
    </reaction>
</comment>